<dbReference type="EMBL" id="JAGTJQ010000008">
    <property type="protein sequence ID" value="KAH7026608.1"/>
    <property type="molecule type" value="Genomic_DNA"/>
</dbReference>
<feature type="region of interest" description="Disordered" evidence="1">
    <location>
        <begin position="1"/>
        <end position="41"/>
    </location>
</feature>
<feature type="compositionally biased region" description="Polar residues" evidence="1">
    <location>
        <begin position="15"/>
        <end position="41"/>
    </location>
</feature>
<evidence type="ECO:0000313" key="3">
    <source>
        <dbReference type="Proteomes" id="UP000756346"/>
    </source>
</evidence>
<reference evidence="2" key="1">
    <citation type="journal article" date="2021" name="Nat. Commun.">
        <title>Genetic determinants of endophytism in the Arabidopsis root mycobiome.</title>
        <authorList>
            <person name="Mesny F."/>
            <person name="Miyauchi S."/>
            <person name="Thiergart T."/>
            <person name="Pickel B."/>
            <person name="Atanasova L."/>
            <person name="Karlsson M."/>
            <person name="Huettel B."/>
            <person name="Barry K.W."/>
            <person name="Haridas S."/>
            <person name="Chen C."/>
            <person name="Bauer D."/>
            <person name="Andreopoulos W."/>
            <person name="Pangilinan J."/>
            <person name="LaButti K."/>
            <person name="Riley R."/>
            <person name="Lipzen A."/>
            <person name="Clum A."/>
            <person name="Drula E."/>
            <person name="Henrissat B."/>
            <person name="Kohler A."/>
            <person name="Grigoriev I.V."/>
            <person name="Martin F.M."/>
            <person name="Hacquard S."/>
        </authorList>
    </citation>
    <scope>NUCLEOTIDE SEQUENCE</scope>
    <source>
        <strain evidence="2">MPI-CAGE-CH-0230</strain>
    </source>
</reference>
<evidence type="ECO:0000256" key="1">
    <source>
        <dbReference type="SAM" id="MobiDB-lite"/>
    </source>
</evidence>
<protein>
    <submittedName>
        <fullName evidence="2">Uncharacterized protein</fullName>
    </submittedName>
</protein>
<gene>
    <name evidence="2" type="ORF">B0I36DRAFT_366150</name>
</gene>
<dbReference type="Proteomes" id="UP000756346">
    <property type="component" value="Unassembled WGS sequence"/>
</dbReference>
<accession>A0A9P9BMT8</accession>
<keyword evidence="3" id="KW-1185">Reference proteome</keyword>
<name>A0A9P9BMT8_9PEZI</name>
<organism evidence="2 3">
    <name type="scientific">Microdochium trichocladiopsis</name>
    <dbReference type="NCBI Taxonomy" id="1682393"/>
    <lineage>
        <taxon>Eukaryota</taxon>
        <taxon>Fungi</taxon>
        <taxon>Dikarya</taxon>
        <taxon>Ascomycota</taxon>
        <taxon>Pezizomycotina</taxon>
        <taxon>Sordariomycetes</taxon>
        <taxon>Xylariomycetidae</taxon>
        <taxon>Xylariales</taxon>
        <taxon>Microdochiaceae</taxon>
        <taxon>Microdochium</taxon>
    </lineage>
</organism>
<evidence type="ECO:0000313" key="2">
    <source>
        <dbReference type="EMBL" id="KAH7026608.1"/>
    </source>
</evidence>
<comment type="caution">
    <text evidence="2">The sequence shown here is derived from an EMBL/GenBank/DDBJ whole genome shotgun (WGS) entry which is preliminary data.</text>
</comment>
<sequence>MSETLKGRPTGPYEVSTTSITTFSNNPNDNNKSEASTTSLSPAHNAALHRAVQRVLSTGLAHDTLAQILDGLPTIDVALDRYQHRIYPEHPLHRHTAISGKARVAAREIVARFGLAEDGVLPRLKNESMERFRTSAPGDRAYALALLELVAEAVHNITAGLFRRDMKLYDDSEQPVADEDTGKTPAPLTVDDIVNWRRPVKDPMFPPREPWPTLFTHPMFVAHKQYPAGVADMVGYWAEDRILGGVVLFDHQHDDEETQPRGGSVIGGEGRLDQRFPEQKGGVYYNSARPDRTHKIFRLSGNQERRLFNFILGPAQGGSFETTMPAEGRTDTDLRSPLPILYRFRDNPELIDPEFAVVREKVYRDKWERPPPRALDEILRAERDAIEGGNETIQWFKDNGLI</sequence>
<dbReference type="AlphaFoldDB" id="A0A9P9BMT8"/>
<dbReference type="RefSeq" id="XP_046009825.1">
    <property type="nucleotide sequence ID" value="XM_046159249.1"/>
</dbReference>
<dbReference type="GeneID" id="70188795"/>
<dbReference type="OrthoDB" id="5346581at2759"/>
<proteinExistence type="predicted"/>